<accession>A0AAD3P004</accession>
<keyword evidence="1" id="KW-0732">Signal</keyword>
<dbReference type="Proteomes" id="UP001143349">
    <property type="component" value="Unassembled WGS sequence"/>
</dbReference>
<dbReference type="PROSITE" id="PS51257">
    <property type="entry name" value="PROKAR_LIPOPROTEIN"/>
    <property type="match status" value="1"/>
</dbReference>
<feature type="chain" id="PRO_5042212133" description="Lipoprotein" evidence="1">
    <location>
        <begin position="24"/>
        <end position="89"/>
    </location>
</feature>
<name>A0AAD3P004_9RHOB</name>
<proteinExistence type="predicted"/>
<evidence type="ECO:0000313" key="2">
    <source>
        <dbReference type="EMBL" id="GLK65666.1"/>
    </source>
</evidence>
<evidence type="ECO:0008006" key="4">
    <source>
        <dbReference type="Google" id="ProtNLM"/>
    </source>
</evidence>
<protein>
    <recommendedName>
        <fullName evidence="4">Lipoprotein</fullName>
    </recommendedName>
</protein>
<dbReference type="AlphaFoldDB" id="A0AAD3P004"/>
<reference evidence="2" key="1">
    <citation type="journal article" date="2014" name="Int. J. Syst. Evol. Microbiol.">
        <title>Complete genome sequence of Corynebacterium casei LMG S-19264T (=DSM 44701T), isolated from a smear-ripened cheese.</title>
        <authorList>
            <consortium name="US DOE Joint Genome Institute (JGI-PGF)"/>
            <person name="Walter F."/>
            <person name="Albersmeier A."/>
            <person name="Kalinowski J."/>
            <person name="Ruckert C."/>
        </authorList>
    </citation>
    <scope>NUCLEOTIDE SEQUENCE</scope>
    <source>
        <strain evidence="2">VKM B-2222</strain>
    </source>
</reference>
<organism evidence="2 3">
    <name type="scientific">Paracoccus kondratievae</name>
    <dbReference type="NCBI Taxonomy" id="135740"/>
    <lineage>
        <taxon>Bacteria</taxon>
        <taxon>Pseudomonadati</taxon>
        <taxon>Pseudomonadota</taxon>
        <taxon>Alphaproteobacteria</taxon>
        <taxon>Rhodobacterales</taxon>
        <taxon>Paracoccaceae</taxon>
        <taxon>Paracoccus</taxon>
    </lineage>
</organism>
<evidence type="ECO:0000313" key="3">
    <source>
        <dbReference type="Proteomes" id="UP001143349"/>
    </source>
</evidence>
<evidence type="ECO:0000256" key="1">
    <source>
        <dbReference type="SAM" id="SignalP"/>
    </source>
</evidence>
<dbReference type="EMBL" id="BSFH01000093">
    <property type="protein sequence ID" value="GLK65666.1"/>
    <property type="molecule type" value="Genomic_DNA"/>
</dbReference>
<reference evidence="2" key="2">
    <citation type="submission" date="2023-01" db="EMBL/GenBank/DDBJ databases">
        <authorList>
            <person name="Sun Q."/>
            <person name="Evtushenko L."/>
        </authorList>
    </citation>
    <scope>NUCLEOTIDE SEQUENCE</scope>
    <source>
        <strain evidence="2">VKM B-2222</strain>
    </source>
</reference>
<comment type="caution">
    <text evidence="2">The sequence shown here is derived from an EMBL/GenBank/DDBJ whole genome shotgun (WGS) entry which is preliminary data.</text>
</comment>
<keyword evidence="3" id="KW-1185">Reference proteome</keyword>
<gene>
    <name evidence="2" type="ORF">GCM10017635_31430</name>
</gene>
<feature type="signal peptide" evidence="1">
    <location>
        <begin position="1"/>
        <end position="23"/>
    </location>
</feature>
<sequence length="89" mass="9546">MFKSHFLALAAVAAMASCGPAVPVVSDYNGDSVKIQMNTLHSEGKEAAEAKALAQASSICQRGHKKQAELVSSRVVQDYTVEYLFLCLN</sequence>